<dbReference type="Pfam" id="PF05960">
    <property type="entry name" value="DUF885"/>
    <property type="match status" value="1"/>
</dbReference>
<dbReference type="PANTHER" id="PTHR33361">
    <property type="entry name" value="GLR0591 PROTEIN"/>
    <property type="match status" value="1"/>
</dbReference>
<proteinExistence type="predicted"/>
<evidence type="ECO:0000313" key="2">
    <source>
        <dbReference type="Proteomes" id="UP000620064"/>
    </source>
</evidence>
<dbReference type="Proteomes" id="UP000620064">
    <property type="component" value="Unassembled WGS sequence"/>
</dbReference>
<protein>
    <recommendedName>
        <fullName evidence="3">DUF885 domain-containing protein</fullName>
    </recommendedName>
</protein>
<gene>
    <name evidence="1" type="ORF">GCM10010992_12480</name>
</gene>
<accession>A0ABQ2NJ60</accession>
<sequence>MKTLRNAVIAIFAGLSLMISCKKSDIALPKSEANIDSISSKYYEGYLKMYPLEATMQGDSRYNDLLSNNISNEFISKEIEFYTETQKKLKSIEYDDLSDEQKTVYDVLDYTLKDKIERYAYHPELLPFSQFEGLPLDFPLLGSAEGNQPFKTTKDYDNWLKRIDAFVVWMNTAEKNFREGMKQNVVLPKKLVVKMIPQMHSEEIISENFEKNIFYGPIKKMPKNFSEKDKEKYTKLYQEAIKTKIIPIYQKMGDFLEKEYLPKARNTDGINAIPNGKNTYEFLAQSWTTTNLKPEEINKIGLEQVAMLRAEMEKVKTQLGFKGSLEQFLTSLKTDKKAMPYKTPEEVIVAFNGILKKIEPKLPSMFSKFPKTPFEIRRTEKFREASASAEYKQGTPDGKRPGIFYTPIPDATKYNVTNGFESLFLHEAIPGHHYQVSLQQENTEIPKFMRFGWFGAYGEGWAHYTETLGPEFGLYTDPYQKMGYLSDQMLRAVRLVVDTGIHTGKMTREEAIKYYLSNISDSEEGATAAIERYMAIPGQALGYKIGSLKILELRAKYQKQLGNKFNLAKFHDEILNQGCLPLSVLERKMELWAKKQ</sequence>
<name>A0ABQ2NJ60_9FLAO</name>
<keyword evidence="2" id="KW-1185">Reference proteome</keyword>
<organism evidence="1 2">
    <name type="scientific">Cloacibacterium rupense</name>
    <dbReference type="NCBI Taxonomy" id="517423"/>
    <lineage>
        <taxon>Bacteria</taxon>
        <taxon>Pseudomonadati</taxon>
        <taxon>Bacteroidota</taxon>
        <taxon>Flavobacteriia</taxon>
        <taxon>Flavobacteriales</taxon>
        <taxon>Weeksellaceae</taxon>
    </lineage>
</organism>
<comment type="caution">
    <text evidence="1">The sequence shown here is derived from an EMBL/GenBank/DDBJ whole genome shotgun (WGS) entry which is preliminary data.</text>
</comment>
<dbReference type="InterPro" id="IPR010281">
    <property type="entry name" value="DUF885"/>
</dbReference>
<dbReference type="PROSITE" id="PS51257">
    <property type="entry name" value="PROKAR_LIPOPROTEIN"/>
    <property type="match status" value="1"/>
</dbReference>
<dbReference type="EMBL" id="BMLV01000002">
    <property type="protein sequence ID" value="GGP03567.1"/>
    <property type="molecule type" value="Genomic_DNA"/>
</dbReference>
<dbReference type="PANTHER" id="PTHR33361:SF16">
    <property type="entry name" value="DUF885 DOMAIN-CONTAINING PROTEIN"/>
    <property type="match status" value="1"/>
</dbReference>
<reference evidence="2" key="1">
    <citation type="journal article" date="2019" name="Int. J. Syst. Evol. Microbiol.">
        <title>The Global Catalogue of Microorganisms (GCM) 10K type strain sequencing project: providing services to taxonomists for standard genome sequencing and annotation.</title>
        <authorList>
            <consortium name="The Broad Institute Genomics Platform"/>
            <consortium name="The Broad Institute Genome Sequencing Center for Infectious Disease"/>
            <person name="Wu L."/>
            <person name="Ma J."/>
        </authorList>
    </citation>
    <scope>NUCLEOTIDE SEQUENCE [LARGE SCALE GENOMIC DNA]</scope>
    <source>
        <strain evidence="2">CGMCC 1.7656</strain>
    </source>
</reference>
<evidence type="ECO:0000313" key="1">
    <source>
        <dbReference type="EMBL" id="GGP03567.1"/>
    </source>
</evidence>
<dbReference type="RefSeq" id="WP_188617217.1">
    <property type="nucleotide sequence ID" value="NZ_BMLV01000002.1"/>
</dbReference>
<evidence type="ECO:0008006" key="3">
    <source>
        <dbReference type="Google" id="ProtNLM"/>
    </source>
</evidence>